<evidence type="ECO:0000256" key="4">
    <source>
        <dbReference type="RuleBase" id="RU362073"/>
    </source>
</evidence>
<keyword evidence="4" id="KW-0964">Secreted</keyword>
<evidence type="ECO:0000259" key="7">
    <source>
        <dbReference type="Pfam" id="PF00700"/>
    </source>
</evidence>
<keyword evidence="8" id="KW-0282">Flagellum</keyword>
<evidence type="ECO:0000256" key="5">
    <source>
        <dbReference type="SAM" id="Coils"/>
    </source>
</evidence>
<dbReference type="EMBL" id="JADPIE010000007">
    <property type="protein sequence ID" value="MBF8437858.1"/>
    <property type="molecule type" value="Genomic_DNA"/>
</dbReference>
<comment type="similarity">
    <text evidence="1 4">Belongs to the bacterial flagellin family.</text>
</comment>
<keyword evidence="3 4" id="KW-0975">Bacterial flagellum</keyword>
<evidence type="ECO:0000256" key="2">
    <source>
        <dbReference type="ARBA" id="ARBA00020110"/>
    </source>
</evidence>
<gene>
    <name evidence="8" type="ORF">I0Q91_12240</name>
</gene>
<evidence type="ECO:0000313" key="8">
    <source>
        <dbReference type="EMBL" id="MBF8437858.1"/>
    </source>
</evidence>
<comment type="function">
    <text evidence="4">Flagellin is the subunit protein which polymerizes to form the filaments of bacterial flagella.</text>
</comment>
<dbReference type="Gene3D" id="3.30.70.2120">
    <property type="match status" value="1"/>
</dbReference>
<comment type="caution">
    <text evidence="8">The sequence shown here is derived from an EMBL/GenBank/DDBJ whole genome shotgun (WGS) entry which is preliminary data.</text>
</comment>
<dbReference type="GO" id="GO:0005198">
    <property type="term" value="F:structural molecule activity"/>
    <property type="evidence" value="ECO:0007669"/>
    <property type="project" value="UniProtKB-UniRule"/>
</dbReference>
<dbReference type="GO" id="GO:0009288">
    <property type="term" value="C:bacterial-type flagellum"/>
    <property type="evidence" value="ECO:0007669"/>
    <property type="project" value="UniProtKB-SubCell"/>
</dbReference>
<dbReference type="Proteomes" id="UP000621436">
    <property type="component" value="Unassembled WGS sequence"/>
</dbReference>
<dbReference type="InterPro" id="IPR046358">
    <property type="entry name" value="Flagellin_C"/>
</dbReference>
<evidence type="ECO:0000259" key="6">
    <source>
        <dbReference type="Pfam" id="PF00669"/>
    </source>
</evidence>
<dbReference type="AlphaFoldDB" id="A0A931AZX4"/>
<evidence type="ECO:0000256" key="1">
    <source>
        <dbReference type="ARBA" id="ARBA00005709"/>
    </source>
</evidence>
<feature type="coiled-coil region" evidence="5">
    <location>
        <begin position="319"/>
        <end position="346"/>
    </location>
</feature>
<comment type="subcellular location">
    <subcellularLocation>
        <location evidence="4">Secreted</location>
    </subcellularLocation>
    <subcellularLocation>
        <location evidence="4">Bacterial flagellum</location>
    </subcellularLocation>
</comment>
<dbReference type="SUPFAM" id="SSF64518">
    <property type="entry name" value="Phase 1 flagellin"/>
    <property type="match status" value="1"/>
</dbReference>
<dbReference type="InterPro" id="IPR042187">
    <property type="entry name" value="Flagellin_C_sub2"/>
</dbReference>
<keyword evidence="9" id="KW-1185">Reference proteome</keyword>
<name>A0A931AZX4_9FIRM</name>
<evidence type="ECO:0000256" key="3">
    <source>
        <dbReference type="ARBA" id="ARBA00023143"/>
    </source>
</evidence>
<dbReference type="PANTHER" id="PTHR42792">
    <property type="entry name" value="FLAGELLIN"/>
    <property type="match status" value="1"/>
</dbReference>
<feature type="domain" description="Flagellin N-terminal" evidence="6">
    <location>
        <begin position="3"/>
        <end position="139"/>
    </location>
</feature>
<organism evidence="8 9">
    <name type="scientific">Halonatronomonas betaini</name>
    <dbReference type="NCBI Taxonomy" id="2778430"/>
    <lineage>
        <taxon>Bacteria</taxon>
        <taxon>Bacillati</taxon>
        <taxon>Bacillota</taxon>
        <taxon>Clostridia</taxon>
        <taxon>Halanaerobiales</taxon>
        <taxon>Halarsenatibacteraceae</taxon>
        <taxon>Halonatronomonas</taxon>
    </lineage>
</organism>
<reference evidence="8" key="1">
    <citation type="submission" date="2020-11" db="EMBL/GenBank/DDBJ databases">
        <title>Halonatronomonas betainensis gen. nov., sp. nov. a novel haloalkaliphilic representative of the family Halanaerobiacae capable of betaine degradation.</title>
        <authorList>
            <person name="Boltyanskaya Y."/>
            <person name="Kevbrin V."/>
            <person name="Detkova E."/>
            <person name="Grouzdev D.S."/>
            <person name="Koziaeva V."/>
            <person name="Zhilina T."/>
        </authorList>
    </citation>
    <scope>NUCLEOTIDE SEQUENCE</scope>
    <source>
        <strain evidence="8">Z-7014</strain>
    </source>
</reference>
<dbReference type="Gene3D" id="6.10.10.10">
    <property type="entry name" value="Flagellar export chaperone, C-terminal domain"/>
    <property type="match status" value="1"/>
</dbReference>
<sequence>MRIQTNVESLNAYRNLNNTNRSMSQSMERLSSGFRINRAADDAAGLAISEKMRGQVRGLDQATRNAQDANSMIQTAEGALNETHEILQRMRELSVQAANDTNTAEDRAEIQAEVDQLAQEITRIGDNTEFNTQNLLDGSLDNIFQIGANEGQNIELEVGDMRAESLDVDGNIFVSDETDVSDTDVTVSARGEGIDENTDISFEGDGDEVDGIVVSGTGDDLTITIEENLDVTSEEVNQAISDFFAEEEIDDVSYDVSFDGNLSLDDDTEVGIALDEEEFEGGILVSTQGSADSAISTLDAAIEEVSSQRSELGAVQNRLDHTIANLEVASENLQAAESRIRDVDMADEMTEFSKQQILEQAGTAMLAQANQASQSVLQLLG</sequence>
<evidence type="ECO:0000313" key="9">
    <source>
        <dbReference type="Proteomes" id="UP000621436"/>
    </source>
</evidence>
<dbReference type="Pfam" id="PF00700">
    <property type="entry name" value="Flagellin_C"/>
    <property type="match status" value="1"/>
</dbReference>
<dbReference type="Pfam" id="PF00669">
    <property type="entry name" value="Flagellin_N"/>
    <property type="match status" value="1"/>
</dbReference>
<dbReference type="InterPro" id="IPR001029">
    <property type="entry name" value="Flagellin_N"/>
</dbReference>
<keyword evidence="8" id="KW-0969">Cilium</keyword>
<accession>A0A931AZX4</accession>
<dbReference type="InterPro" id="IPR001492">
    <property type="entry name" value="Flagellin"/>
</dbReference>
<feature type="domain" description="Flagellin C-terminal" evidence="7">
    <location>
        <begin position="296"/>
        <end position="380"/>
    </location>
</feature>
<dbReference type="Gene3D" id="1.20.1330.10">
    <property type="entry name" value="f41 fragment of flagellin, N-terminal domain"/>
    <property type="match status" value="1"/>
</dbReference>
<dbReference type="PRINTS" id="PR00207">
    <property type="entry name" value="FLAGELLIN"/>
</dbReference>
<dbReference type="RefSeq" id="WP_270454893.1">
    <property type="nucleotide sequence ID" value="NZ_JADPIE010000007.1"/>
</dbReference>
<keyword evidence="5" id="KW-0175">Coiled coil</keyword>
<dbReference type="GO" id="GO:0005576">
    <property type="term" value="C:extracellular region"/>
    <property type="evidence" value="ECO:0007669"/>
    <property type="project" value="UniProtKB-SubCell"/>
</dbReference>
<proteinExistence type="inferred from homology"/>
<protein>
    <recommendedName>
        <fullName evidence="2 4">Flagellin</fullName>
    </recommendedName>
</protein>
<dbReference type="PANTHER" id="PTHR42792:SF2">
    <property type="entry name" value="FLAGELLIN"/>
    <property type="match status" value="1"/>
</dbReference>
<keyword evidence="8" id="KW-0966">Cell projection</keyword>